<protein>
    <recommendedName>
        <fullName evidence="7">UPF0114 protein LO80_07060</fullName>
    </recommendedName>
</protein>
<evidence type="ECO:0000313" key="9">
    <source>
        <dbReference type="Proteomes" id="UP000029672"/>
    </source>
</evidence>
<dbReference type="HOGENOM" id="CLU_097887_0_0_6"/>
<evidence type="ECO:0000256" key="3">
    <source>
        <dbReference type="ARBA" id="ARBA00022475"/>
    </source>
</evidence>
<dbReference type="PANTHER" id="PTHR38596:SF1">
    <property type="entry name" value="UPF0114 PROTEIN YQHA"/>
    <property type="match status" value="1"/>
</dbReference>
<dbReference type="RefSeq" id="WP_040009959.1">
    <property type="nucleotide sequence ID" value="NZ_CP009574.1"/>
</dbReference>
<evidence type="ECO:0000313" key="8">
    <source>
        <dbReference type="EMBL" id="AIT09747.1"/>
    </source>
</evidence>
<reference evidence="8 9" key="1">
    <citation type="submission" date="2014-10" db="EMBL/GenBank/DDBJ databases">
        <title>Whole genome sequence of Francisella endociliophora strain FSC1006, isolated from a laboratory culture of the marine ciliate Euplotes raikovi.</title>
        <authorList>
            <person name="Granberg M."/>
            <person name="Backman S."/>
            <person name="Lundmark E."/>
            <person name="Nilsson E."/>
            <person name="Karlsson E."/>
            <person name="Thelaus J."/>
            <person name="Ohrman C."/>
            <person name="Larkeryd A."/>
            <person name="Stenberg P."/>
        </authorList>
    </citation>
    <scope>NUCLEOTIDE SEQUENCE [LARGE SCALE GENOMIC DNA]</scope>
    <source>
        <strain evidence="8 9">FSC1006</strain>
    </source>
</reference>
<feature type="transmembrane region" description="Helical" evidence="7">
    <location>
        <begin position="146"/>
        <end position="167"/>
    </location>
</feature>
<dbReference type="GO" id="GO:0005886">
    <property type="term" value="C:plasma membrane"/>
    <property type="evidence" value="ECO:0007669"/>
    <property type="project" value="UniProtKB-SubCell"/>
</dbReference>
<dbReference type="PANTHER" id="PTHR38596">
    <property type="entry name" value="UPF0114 PROTEIN YQHA"/>
    <property type="match status" value="1"/>
</dbReference>
<keyword evidence="4 7" id="KW-0812">Transmembrane</keyword>
<comment type="similarity">
    <text evidence="2 7">Belongs to the UPF0114 family.</text>
</comment>
<gene>
    <name evidence="8" type="ORF">LO80_07060</name>
</gene>
<dbReference type="OrthoDB" id="9783569at2"/>
<evidence type="ECO:0000256" key="5">
    <source>
        <dbReference type="ARBA" id="ARBA00022989"/>
    </source>
</evidence>
<dbReference type="STRING" id="1547445.LO80_07060"/>
<dbReference type="EMBL" id="CP009574">
    <property type="protein sequence ID" value="AIT09747.1"/>
    <property type="molecule type" value="Genomic_DNA"/>
</dbReference>
<feature type="transmembrane region" description="Helical" evidence="7">
    <location>
        <begin position="59"/>
        <end position="82"/>
    </location>
</feature>
<comment type="subcellular location">
    <subcellularLocation>
        <location evidence="1 7">Cell membrane</location>
        <topology evidence="1 7">Multi-pass membrane protein</topology>
    </subcellularLocation>
</comment>
<name>A0A097EQA7_9GAMM</name>
<feature type="transmembrane region" description="Helical" evidence="7">
    <location>
        <begin position="21"/>
        <end position="39"/>
    </location>
</feature>
<dbReference type="HAMAP" id="MF_00143">
    <property type="entry name" value="UPF0114"/>
    <property type="match status" value="1"/>
</dbReference>
<evidence type="ECO:0000256" key="7">
    <source>
        <dbReference type="HAMAP-Rule" id="MF_00143"/>
    </source>
</evidence>
<evidence type="ECO:0000256" key="2">
    <source>
        <dbReference type="ARBA" id="ARBA00005774"/>
    </source>
</evidence>
<dbReference type="KEGG" id="frf:LO80_07060"/>
<dbReference type="Proteomes" id="UP000029672">
    <property type="component" value="Chromosome"/>
</dbReference>
<dbReference type="AlphaFoldDB" id="A0A097EQA7"/>
<evidence type="ECO:0000256" key="1">
    <source>
        <dbReference type="ARBA" id="ARBA00004651"/>
    </source>
</evidence>
<dbReference type="Pfam" id="PF03350">
    <property type="entry name" value="UPF0114"/>
    <property type="match status" value="1"/>
</dbReference>
<organism evidence="8 9">
    <name type="scientific">Candidatus Francisella endociliophora</name>
    <dbReference type="NCBI Taxonomy" id="653937"/>
    <lineage>
        <taxon>Bacteria</taxon>
        <taxon>Pseudomonadati</taxon>
        <taxon>Pseudomonadota</taxon>
        <taxon>Gammaproteobacteria</taxon>
        <taxon>Thiotrichales</taxon>
        <taxon>Francisellaceae</taxon>
        <taxon>Francisella</taxon>
    </lineage>
</organism>
<dbReference type="eggNOG" id="COG2862">
    <property type="taxonomic scope" value="Bacteria"/>
</dbReference>
<proteinExistence type="inferred from homology"/>
<dbReference type="InterPro" id="IPR020761">
    <property type="entry name" value="UPF0114_bac"/>
</dbReference>
<dbReference type="NCBIfam" id="TIGR00645">
    <property type="entry name" value="HI0507"/>
    <property type="match status" value="1"/>
</dbReference>
<keyword evidence="6 7" id="KW-0472">Membrane</keyword>
<keyword evidence="5 7" id="KW-1133">Transmembrane helix</keyword>
<evidence type="ECO:0000256" key="6">
    <source>
        <dbReference type="ARBA" id="ARBA00023136"/>
    </source>
</evidence>
<keyword evidence="3 7" id="KW-1003">Cell membrane</keyword>
<dbReference type="InterPro" id="IPR005134">
    <property type="entry name" value="UPF0114"/>
</dbReference>
<sequence>MSKYINKLLSVVEMFIFGIRWLQAPIYLLLSLVLFGFIYEIYHELHHLFTAYNSIDEDQLIILALTLCDVVLVANLVVIVVISGYENFVSKMNLDKKGGGQPVWIKKLSPNAVKLKIAGSIIGISSISLLKKYLEVSQTSDRDLAWSAAIHIVFVLSAMLIAFTSFIEGKSHKASYDDDH</sequence>
<evidence type="ECO:0000256" key="4">
    <source>
        <dbReference type="ARBA" id="ARBA00022692"/>
    </source>
</evidence>
<keyword evidence="9" id="KW-1185">Reference proteome</keyword>
<accession>A0A097EQA7</accession>